<evidence type="ECO:0000256" key="1">
    <source>
        <dbReference type="SAM" id="Coils"/>
    </source>
</evidence>
<dbReference type="GeneID" id="134284963"/>
<dbReference type="EnsemblMetazoa" id="AALFPA23_018690.R27429">
    <property type="protein sequence ID" value="AALFPA23_018690.P27429"/>
    <property type="gene ID" value="AALFPA23_018690"/>
</dbReference>
<evidence type="ECO:0000313" key="3">
    <source>
        <dbReference type="EnsemblMetazoa" id="AALFPA23_018690.P27429"/>
    </source>
</evidence>
<feature type="region of interest" description="Disordered" evidence="2">
    <location>
        <begin position="79"/>
        <end position="116"/>
    </location>
</feature>
<reference evidence="3" key="2">
    <citation type="submission" date="2025-05" db="UniProtKB">
        <authorList>
            <consortium name="EnsemblMetazoa"/>
        </authorList>
    </citation>
    <scope>IDENTIFICATION</scope>
    <source>
        <strain evidence="3">Foshan</strain>
    </source>
</reference>
<proteinExistence type="predicted"/>
<keyword evidence="1" id="KW-0175">Coiled coil</keyword>
<sequence>MESTMRELSLLEEKSKLWRKHHEEQKEFWRKYYEEEERRLEEEYQRELVKMEEEFEKAAQKMRADFSAKREAVLRQYDGSNVSEGTAEEPIPKCDKTQPQNDCSKTSCPKKVASSSSVQQSVISGDRVCTTHTKCSKTISADSTAVSFISTRYLTSSTHSSNRMYTEIPESESKYETEAVETMVFVMCDAYETCAKQNDSDQHARRRRGRMRGDRHQLKTMLFDPGGYCGEAVERVGSIWVYVPTAMCITGGTVLPSRSKMLSSKMLCKFKGASNENWTALNNLEI</sequence>
<evidence type="ECO:0000256" key="2">
    <source>
        <dbReference type="SAM" id="MobiDB-lite"/>
    </source>
</evidence>
<feature type="compositionally biased region" description="Polar residues" evidence="2">
    <location>
        <begin position="97"/>
        <end position="107"/>
    </location>
</feature>
<organism evidence="3 4">
    <name type="scientific">Aedes albopictus</name>
    <name type="common">Asian tiger mosquito</name>
    <name type="synonym">Stegomyia albopicta</name>
    <dbReference type="NCBI Taxonomy" id="7160"/>
    <lineage>
        <taxon>Eukaryota</taxon>
        <taxon>Metazoa</taxon>
        <taxon>Ecdysozoa</taxon>
        <taxon>Arthropoda</taxon>
        <taxon>Hexapoda</taxon>
        <taxon>Insecta</taxon>
        <taxon>Pterygota</taxon>
        <taxon>Neoptera</taxon>
        <taxon>Endopterygota</taxon>
        <taxon>Diptera</taxon>
        <taxon>Nematocera</taxon>
        <taxon>Culicoidea</taxon>
        <taxon>Culicidae</taxon>
        <taxon>Culicinae</taxon>
        <taxon>Aedini</taxon>
        <taxon>Aedes</taxon>
        <taxon>Stegomyia</taxon>
    </lineage>
</organism>
<name>A0ABM1ZHZ5_AEDAL</name>
<feature type="coiled-coil region" evidence="1">
    <location>
        <begin position="30"/>
        <end position="61"/>
    </location>
</feature>
<reference evidence="4" key="1">
    <citation type="journal article" date="2015" name="Proc. Natl. Acad. Sci. U.S.A.">
        <title>Genome sequence of the Asian Tiger mosquito, Aedes albopictus, reveals insights into its biology, genetics, and evolution.</title>
        <authorList>
            <person name="Chen X.G."/>
            <person name="Jiang X."/>
            <person name="Gu J."/>
            <person name="Xu M."/>
            <person name="Wu Y."/>
            <person name="Deng Y."/>
            <person name="Zhang C."/>
            <person name="Bonizzoni M."/>
            <person name="Dermauw W."/>
            <person name="Vontas J."/>
            <person name="Armbruster P."/>
            <person name="Huang X."/>
            <person name="Yang Y."/>
            <person name="Zhang H."/>
            <person name="He W."/>
            <person name="Peng H."/>
            <person name="Liu Y."/>
            <person name="Wu K."/>
            <person name="Chen J."/>
            <person name="Lirakis M."/>
            <person name="Topalis P."/>
            <person name="Van Leeuwen T."/>
            <person name="Hall A.B."/>
            <person name="Jiang X."/>
            <person name="Thorpe C."/>
            <person name="Mueller R.L."/>
            <person name="Sun C."/>
            <person name="Waterhouse R.M."/>
            <person name="Yan G."/>
            <person name="Tu Z.J."/>
            <person name="Fang X."/>
            <person name="James A.A."/>
        </authorList>
    </citation>
    <scope>NUCLEOTIDE SEQUENCE [LARGE SCALE GENOMIC DNA]</scope>
    <source>
        <strain evidence="4">Foshan</strain>
    </source>
</reference>
<keyword evidence="4" id="KW-1185">Reference proteome</keyword>
<protein>
    <submittedName>
        <fullName evidence="3">Uncharacterized protein</fullName>
    </submittedName>
</protein>
<evidence type="ECO:0000313" key="4">
    <source>
        <dbReference type="Proteomes" id="UP000069940"/>
    </source>
</evidence>
<dbReference type="Proteomes" id="UP000069940">
    <property type="component" value="Unassembled WGS sequence"/>
</dbReference>
<accession>A0ABM1ZHZ5</accession>
<dbReference type="RefSeq" id="XP_062700602.1">
    <property type="nucleotide sequence ID" value="XM_062844618.1"/>
</dbReference>